<evidence type="ECO:0000313" key="3">
    <source>
        <dbReference type="Proteomes" id="UP000232163"/>
    </source>
</evidence>
<gene>
    <name evidence="2" type="ORF">B5P45_09100</name>
</gene>
<keyword evidence="1" id="KW-0472">Membrane</keyword>
<dbReference type="OrthoDB" id="9805893at2"/>
<dbReference type="GO" id="GO:0016301">
    <property type="term" value="F:kinase activity"/>
    <property type="evidence" value="ECO:0007669"/>
    <property type="project" value="UniProtKB-KW"/>
</dbReference>
<dbReference type="RefSeq" id="WP_099997875.1">
    <property type="nucleotide sequence ID" value="NZ_CP017940.1"/>
</dbReference>
<reference evidence="3" key="1">
    <citation type="journal article" date="2017" name="Int J Environ Stud">
        <title>Does the Miocene-Pliocene relict legume Oxytropis triphylla form nitrogen-fixing nodules with a combination of bacterial strains?</title>
        <authorList>
            <person name="Safronova V."/>
            <person name="Belimov A."/>
            <person name="Sazanova A."/>
            <person name="Kuznetsova I."/>
            <person name="Popova J."/>
            <person name="Andronov E."/>
            <person name="Verkhozina A."/>
            <person name="Tikhonovich I."/>
        </authorList>
    </citation>
    <scope>NUCLEOTIDE SEQUENCE [LARGE SCALE GENOMIC DNA]</scope>
    <source>
        <strain evidence="3">Tri-38</strain>
    </source>
</reference>
<evidence type="ECO:0000256" key="1">
    <source>
        <dbReference type="SAM" id="Phobius"/>
    </source>
</evidence>
<protein>
    <submittedName>
        <fullName evidence="2">Histidine kinase</fullName>
    </submittedName>
</protein>
<feature type="transmembrane region" description="Helical" evidence="1">
    <location>
        <begin position="6"/>
        <end position="29"/>
    </location>
</feature>
<dbReference type="EMBL" id="MZMT01000023">
    <property type="protein sequence ID" value="PIO45189.1"/>
    <property type="molecule type" value="Genomic_DNA"/>
</dbReference>
<comment type="caution">
    <text evidence="2">The sequence shown here is derived from an EMBL/GenBank/DDBJ whole genome shotgun (WGS) entry which is preliminary data.</text>
</comment>
<keyword evidence="3" id="KW-1185">Reference proteome</keyword>
<organism evidence="2 3">
    <name type="scientific">Phyllobacterium zundukense</name>
    <dbReference type="NCBI Taxonomy" id="1867719"/>
    <lineage>
        <taxon>Bacteria</taxon>
        <taxon>Pseudomonadati</taxon>
        <taxon>Pseudomonadota</taxon>
        <taxon>Alphaproteobacteria</taxon>
        <taxon>Hyphomicrobiales</taxon>
        <taxon>Phyllobacteriaceae</taxon>
        <taxon>Phyllobacterium</taxon>
    </lineage>
</organism>
<accession>A0A2N9W0C1</accession>
<proteinExistence type="predicted"/>
<dbReference type="AlphaFoldDB" id="A0A2N9W0C1"/>
<sequence length="53" mass="5773">MPTLTRLIITLAVLAGLVYAGMVALVTFVHPTQTEMTIRIPAEKLNPKPDTPK</sequence>
<keyword evidence="2" id="KW-0418">Kinase</keyword>
<name>A0A2N9W0C1_9HYPH</name>
<dbReference type="Proteomes" id="UP000232163">
    <property type="component" value="Unassembled WGS sequence"/>
</dbReference>
<keyword evidence="1" id="KW-1133">Transmembrane helix</keyword>
<keyword evidence="1" id="KW-0812">Transmembrane</keyword>
<evidence type="ECO:0000313" key="2">
    <source>
        <dbReference type="EMBL" id="PIO45189.1"/>
    </source>
</evidence>
<keyword evidence="2" id="KW-0808">Transferase</keyword>
<dbReference type="KEGG" id="pht:BLM14_02060"/>